<keyword evidence="1" id="KW-0732">Signal</keyword>
<dbReference type="Gene3D" id="2.10.60.10">
    <property type="entry name" value="CD59"/>
    <property type="match status" value="1"/>
</dbReference>
<dbReference type="InterPro" id="IPR016054">
    <property type="entry name" value="LY6_UPA_recep-like"/>
</dbReference>
<evidence type="ECO:0000313" key="3">
    <source>
        <dbReference type="EMBL" id="KAJ8334967.1"/>
    </source>
</evidence>
<dbReference type="AlphaFoldDB" id="A0A9Q1ICV7"/>
<accession>A0A9Q1ICV7</accession>
<dbReference type="InterPro" id="IPR045860">
    <property type="entry name" value="Snake_toxin-like_sf"/>
</dbReference>
<dbReference type="SUPFAM" id="SSF57302">
    <property type="entry name" value="Snake toxin-like"/>
    <property type="match status" value="1"/>
</dbReference>
<evidence type="ECO:0000313" key="4">
    <source>
        <dbReference type="Proteomes" id="UP001152622"/>
    </source>
</evidence>
<sequence>MAGTLSCLVLLCCVPSVVVTLTCYTCLFPAISPLDCLKFPQQCPPDQRCLSSTAVGMRRDSYPVVLYEKSCAVASQCGLRGQKYTMGLNFTYANECCDTDLCNAAPYRPGPMLCLLLPLPWSSLSGGGTSVSMAIHLAHPLKEYSYGTTSWNIPASNGTKAKLSSVRSTERSV</sequence>
<dbReference type="Pfam" id="PF00021">
    <property type="entry name" value="UPAR_LY6"/>
    <property type="match status" value="1"/>
</dbReference>
<evidence type="ECO:0000256" key="1">
    <source>
        <dbReference type="SAM" id="SignalP"/>
    </source>
</evidence>
<keyword evidence="4" id="KW-1185">Reference proteome</keyword>
<feature type="domain" description="UPAR/Ly6" evidence="2">
    <location>
        <begin position="20"/>
        <end position="104"/>
    </location>
</feature>
<evidence type="ECO:0000259" key="2">
    <source>
        <dbReference type="Pfam" id="PF00021"/>
    </source>
</evidence>
<reference evidence="3" key="1">
    <citation type="journal article" date="2023" name="Science">
        <title>Genome structures resolve the early diversification of teleost fishes.</title>
        <authorList>
            <person name="Parey E."/>
            <person name="Louis A."/>
            <person name="Montfort J."/>
            <person name="Bouchez O."/>
            <person name="Roques C."/>
            <person name="Iampietro C."/>
            <person name="Lluch J."/>
            <person name="Castinel A."/>
            <person name="Donnadieu C."/>
            <person name="Desvignes T."/>
            <person name="Floi Bucao C."/>
            <person name="Jouanno E."/>
            <person name="Wen M."/>
            <person name="Mejri S."/>
            <person name="Dirks R."/>
            <person name="Jansen H."/>
            <person name="Henkel C."/>
            <person name="Chen W.J."/>
            <person name="Zahm M."/>
            <person name="Cabau C."/>
            <person name="Klopp C."/>
            <person name="Thompson A.W."/>
            <person name="Robinson-Rechavi M."/>
            <person name="Braasch I."/>
            <person name="Lecointre G."/>
            <person name="Bobe J."/>
            <person name="Postlethwait J.H."/>
            <person name="Berthelot C."/>
            <person name="Roest Crollius H."/>
            <person name="Guiguen Y."/>
        </authorList>
    </citation>
    <scope>NUCLEOTIDE SEQUENCE</scope>
    <source>
        <strain evidence="3">WJC10195</strain>
    </source>
</reference>
<organism evidence="3 4">
    <name type="scientific">Synaphobranchus kaupii</name>
    <name type="common">Kaup's arrowtooth eel</name>
    <dbReference type="NCBI Taxonomy" id="118154"/>
    <lineage>
        <taxon>Eukaryota</taxon>
        <taxon>Metazoa</taxon>
        <taxon>Chordata</taxon>
        <taxon>Craniata</taxon>
        <taxon>Vertebrata</taxon>
        <taxon>Euteleostomi</taxon>
        <taxon>Actinopterygii</taxon>
        <taxon>Neopterygii</taxon>
        <taxon>Teleostei</taxon>
        <taxon>Anguilliformes</taxon>
        <taxon>Synaphobranchidae</taxon>
        <taxon>Synaphobranchus</taxon>
    </lineage>
</organism>
<dbReference type="OrthoDB" id="8919691at2759"/>
<name>A0A9Q1ICV7_SYNKA</name>
<proteinExistence type="predicted"/>
<protein>
    <recommendedName>
        <fullName evidence="2">UPAR/Ly6 domain-containing protein</fullName>
    </recommendedName>
</protein>
<feature type="signal peptide" evidence="1">
    <location>
        <begin position="1"/>
        <end position="20"/>
    </location>
</feature>
<comment type="caution">
    <text evidence="3">The sequence shown here is derived from an EMBL/GenBank/DDBJ whole genome shotgun (WGS) entry which is preliminary data.</text>
</comment>
<dbReference type="EMBL" id="JAINUF010000021">
    <property type="protein sequence ID" value="KAJ8334967.1"/>
    <property type="molecule type" value="Genomic_DNA"/>
</dbReference>
<feature type="chain" id="PRO_5040448168" description="UPAR/Ly6 domain-containing protein" evidence="1">
    <location>
        <begin position="21"/>
        <end position="173"/>
    </location>
</feature>
<dbReference type="Proteomes" id="UP001152622">
    <property type="component" value="Chromosome 21"/>
</dbReference>
<gene>
    <name evidence="3" type="ORF">SKAU_G00406060</name>
</gene>